<dbReference type="Proteomes" id="UP000624325">
    <property type="component" value="Unassembled WGS sequence"/>
</dbReference>
<proteinExistence type="predicted"/>
<evidence type="ECO:0000256" key="1">
    <source>
        <dbReference type="SAM" id="MobiDB-lite"/>
    </source>
</evidence>
<sequence length="120" mass="12605">MRGMSGLPSASVNGLNRGGPLCSAVGADLGGPLLLYQQSFSNIRGVGRLLRTQVFDEETVSIQGVGSGAFISEPQIHRPQTGSRKAADDSGAGRASVGAGLCVRLRPDLRSRRWRRKAAS</sequence>
<name>A0ABQ4CD44_9ACTN</name>
<accession>A0ABQ4CD44</accession>
<protein>
    <submittedName>
        <fullName evidence="2">Uncharacterized protein</fullName>
    </submittedName>
</protein>
<evidence type="ECO:0000313" key="2">
    <source>
        <dbReference type="EMBL" id="GIF60684.1"/>
    </source>
</evidence>
<evidence type="ECO:0000313" key="3">
    <source>
        <dbReference type="Proteomes" id="UP000624325"/>
    </source>
</evidence>
<reference evidence="2 3" key="1">
    <citation type="submission" date="2021-01" db="EMBL/GenBank/DDBJ databases">
        <title>Whole genome shotgun sequence of Asanoa iriomotensis NBRC 100142.</title>
        <authorList>
            <person name="Komaki H."/>
            <person name="Tamura T."/>
        </authorList>
    </citation>
    <scope>NUCLEOTIDE SEQUENCE [LARGE SCALE GENOMIC DNA]</scope>
    <source>
        <strain evidence="2 3">NBRC 100142</strain>
    </source>
</reference>
<comment type="caution">
    <text evidence="2">The sequence shown here is derived from an EMBL/GenBank/DDBJ whole genome shotgun (WGS) entry which is preliminary data.</text>
</comment>
<keyword evidence="3" id="KW-1185">Reference proteome</keyword>
<gene>
    <name evidence="2" type="ORF">Air01nite_67790</name>
</gene>
<feature type="region of interest" description="Disordered" evidence="1">
    <location>
        <begin position="74"/>
        <end position="96"/>
    </location>
</feature>
<organism evidence="2 3">
    <name type="scientific">Asanoa iriomotensis</name>
    <dbReference type="NCBI Taxonomy" id="234613"/>
    <lineage>
        <taxon>Bacteria</taxon>
        <taxon>Bacillati</taxon>
        <taxon>Actinomycetota</taxon>
        <taxon>Actinomycetes</taxon>
        <taxon>Micromonosporales</taxon>
        <taxon>Micromonosporaceae</taxon>
        <taxon>Asanoa</taxon>
    </lineage>
</organism>
<dbReference type="EMBL" id="BONC01000073">
    <property type="protein sequence ID" value="GIF60684.1"/>
    <property type="molecule type" value="Genomic_DNA"/>
</dbReference>